<keyword evidence="2" id="KW-1185">Reference proteome</keyword>
<sequence>MALRSTSMTAPLVVDGPMNGELFLAYEQQHLAPTLRLSDTVFTGNLSSH</sequence>
<protein>
    <submittedName>
        <fullName evidence="1">Uncharacterized protein</fullName>
    </submittedName>
</protein>
<dbReference type="Proteomes" id="UP000318478">
    <property type="component" value="Unassembled WGS sequence"/>
</dbReference>
<comment type="caution">
    <text evidence="1">The sequence shown here is derived from an EMBL/GenBank/DDBJ whole genome shotgun (WGS) entry which is preliminary data.</text>
</comment>
<reference evidence="1 2" key="1">
    <citation type="submission" date="2019-02" db="EMBL/GenBank/DDBJ databases">
        <title>Deep-cultivation of Planctomycetes and their phenomic and genomic characterization uncovers novel biology.</title>
        <authorList>
            <person name="Wiegand S."/>
            <person name="Jogler M."/>
            <person name="Boedeker C."/>
            <person name="Pinto D."/>
            <person name="Vollmers J."/>
            <person name="Rivas-Marin E."/>
            <person name="Kohn T."/>
            <person name="Peeters S.H."/>
            <person name="Heuer A."/>
            <person name="Rast P."/>
            <person name="Oberbeckmann S."/>
            <person name="Bunk B."/>
            <person name="Jeske O."/>
            <person name="Meyerdierks A."/>
            <person name="Storesund J.E."/>
            <person name="Kallscheuer N."/>
            <person name="Luecker S."/>
            <person name="Lage O.M."/>
            <person name="Pohl T."/>
            <person name="Merkel B.J."/>
            <person name="Hornburger P."/>
            <person name="Mueller R.-W."/>
            <person name="Bruemmer F."/>
            <person name="Labrenz M."/>
            <person name="Spormann A.M."/>
            <person name="Op Den Camp H."/>
            <person name="Overmann J."/>
            <person name="Amann R."/>
            <person name="Jetten M.S.M."/>
            <person name="Mascher T."/>
            <person name="Medema M.H."/>
            <person name="Devos D.P."/>
            <person name="Kaster A.-K."/>
            <person name="Ovreas L."/>
            <person name="Rohde M."/>
            <person name="Galperin M.Y."/>
            <person name="Jogler C."/>
        </authorList>
    </citation>
    <scope>NUCLEOTIDE SEQUENCE [LARGE SCALE GENOMIC DNA]</scope>
    <source>
        <strain evidence="1 2">Pla123a</strain>
    </source>
</reference>
<organism evidence="1 2">
    <name type="scientific">Posidoniimonas polymericola</name>
    <dbReference type="NCBI Taxonomy" id="2528002"/>
    <lineage>
        <taxon>Bacteria</taxon>
        <taxon>Pseudomonadati</taxon>
        <taxon>Planctomycetota</taxon>
        <taxon>Planctomycetia</taxon>
        <taxon>Pirellulales</taxon>
        <taxon>Lacipirellulaceae</taxon>
        <taxon>Posidoniimonas</taxon>
    </lineage>
</organism>
<dbReference type="EMBL" id="SJPO01000001">
    <property type="protein sequence ID" value="TWT85918.1"/>
    <property type="molecule type" value="Genomic_DNA"/>
</dbReference>
<evidence type="ECO:0000313" key="1">
    <source>
        <dbReference type="EMBL" id="TWT85918.1"/>
    </source>
</evidence>
<proteinExistence type="predicted"/>
<dbReference type="AlphaFoldDB" id="A0A5C5ZFF9"/>
<evidence type="ECO:0000313" key="2">
    <source>
        <dbReference type="Proteomes" id="UP000318478"/>
    </source>
</evidence>
<accession>A0A5C5ZFF9</accession>
<name>A0A5C5ZFF9_9BACT</name>
<gene>
    <name evidence="1" type="ORF">Pla123a_07250</name>
</gene>